<comment type="caution">
    <text evidence="1">The sequence shown here is derived from an EMBL/GenBank/DDBJ whole genome shotgun (WGS) entry which is preliminary data.</text>
</comment>
<name>A0ABQ7XFF1_BRANA</name>
<dbReference type="Proteomes" id="UP000824890">
    <property type="component" value="Unassembled WGS sequence"/>
</dbReference>
<evidence type="ECO:0000313" key="2">
    <source>
        <dbReference type="Proteomes" id="UP000824890"/>
    </source>
</evidence>
<keyword evidence="2" id="KW-1185">Reference proteome</keyword>
<evidence type="ECO:0000313" key="1">
    <source>
        <dbReference type="EMBL" id="KAH0853813.1"/>
    </source>
</evidence>
<feature type="non-terminal residue" evidence="1">
    <location>
        <position position="1"/>
    </location>
</feature>
<organism evidence="1 2">
    <name type="scientific">Brassica napus</name>
    <name type="common">Rape</name>
    <dbReference type="NCBI Taxonomy" id="3708"/>
    <lineage>
        <taxon>Eukaryota</taxon>
        <taxon>Viridiplantae</taxon>
        <taxon>Streptophyta</taxon>
        <taxon>Embryophyta</taxon>
        <taxon>Tracheophyta</taxon>
        <taxon>Spermatophyta</taxon>
        <taxon>Magnoliopsida</taxon>
        <taxon>eudicotyledons</taxon>
        <taxon>Gunneridae</taxon>
        <taxon>Pentapetalae</taxon>
        <taxon>rosids</taxon>
        <taxon>malvids</taxon>
        <taxon>Brassicales</taxon>
        <taxon>Brassicaceae</taxon>
        <taxon>Brassiceae</taxon>
        <taxon>Brassica</taxon>
    </lineage>
</organism>
<sequence length="100" mass="12008">RWTPWLVLIYRNGDMVMLISIMCSLLRSSAKTWEYLRTRKDHLPWHKIVWFSEGVCFLGERENSIDHLLFTWPNTFTFWGDVAGRLLVKHLNPKIFEKDV</sequence>
<proteinExistence type="predicted"/>
<accession>A0ABQ7XFF1</accession>
<gene>
    <name evidence="1" type="ORF">HID58_092860</name>
</gene>
<reference evidence="1 2" key="1">
    <citation type="submission" date="2021-05" db="EMBL/GenBank/DDBJ databases">
        <title>Genome Assembly of Synthetic Allotetraploid Brassica napus Reveals Homoeologous Exchanges between Subgenomes.</title>
        <authorList>
            <person name="Davis J.T."/>
        </authorList>
    </citation>
    <scope>NUCLEOTIDE SEQUENCE [LARGE SCALE GENOMIC DNA]</scope>
    <source>
        <strain evidence="2">cv. Da-Ae</strain>
        <tissue evidence="1">Seedling</tissue>
    </source>
</reference>
<protein>
    <submittedName>
        <fullName evidence="1">Uncharacterized protein</fullName>
    </submittedName>
</protein>
<dbReference type="EMBL" id="JAGKQM010000672">
    <property type="protein sequence ID" value="KAH0853813.1"/>
    <property type="molecule type" value="Genomic_DNA"/>
</dbReference>